<dbReference type="InterPro" id="IPR058333">
    <property type="entry name" value="DUF8020"/>
</dbReference>
<reference evidence="3 4" key="1">
    <citation type="submission" date="2019-12" db="EMBL/GenBank/DDBJ databases">
        <title>Nocardia sp. nov. ET3-3 isolated from soil.</title>
        <authorList>
            <person name="Kanchanasin P."/>
            <person name="Tanasupawat S."/>
            <person name="Yuki M."/>
            <person name="Kudo T."/>
        </authorList>
    </citation>
    <scope>NUCLEOTIDE SEQUENCE [LARGE SCALE GENOMIC DNA]</scope>
    <source>
        <strain evidence="3 4">ET3-3</strain>
    </source>
</reference>
<feature type="chain" id="PRO_5029857247" description="DUF8020 domain-containing protein" evidence="1">
    <location>
        <begin position="26"/>
        <end position="246"/>
    </location>
</feature>
<proteinExistence type="predicted"/>
<feature type="domain" description="DUF8020" evidence="2">
    <location>
        <begin position="53"/>
        <end position="126"/>
    </location>
</feature>
<accession>A0A7K1VBH1</accession>
<dbReference type="RefSeq" id="WP_157393567.1">
    <property type="nucleotide sequence ID" value="NZ_WRPP01000017.1"/>
</dbReference>
<dbReference type="AlphaFoldDB" id="A0A7K1VBH1"/>
<evidence type="ECO:0000256" key="1">
    <source>
        <dbReference type="SAM" id="SignalP"/>
    </source>
</evidence>
<evidence type="ECO:0000313" key="3">
    <source>
        <dbReference type="EMBL" id="MVU83985.1"/>
    </source>
</evidence>
<keyword evidence="1" id="KW-0732">Signal</keyword>
<name>A0A7K1VBH1_9NOCA</name>
<dbReference type="Proteomes" id="UP000466794">
    <property type="component" value="Unassembled WGS sequence"/>
</dbReference>
<feature type="signal peptide" evidence="1">
    <location>
        <begin position="1"/>
        <end position="25"/>
    </location>
</feature>
<dbReference type="Pfam" id="PF26059">
    <property type="entry name" value="DUF8020"/>
    <property type="match status" value="1"/>
</dbReference>
<gene>
    <name evidence="3" type="ORF">GPX89_43005</name>
</gene>
<evidence type="ECO:0000259" key="2">
    <source>
        <dbReference type="Pfam" id="PF26059"/>
    </source>
</evidence>
<comment type="caution">
    <text evidence="3">The sequence shown here is derived from an EMBL/GenBank/DDBJ whole genome shotgun (WGS) entry which is preliminary data.</text>
</comment>
<sequence length="246" mass="25330">MRTTKYLAPALLCLTTLTVAGTATAEPADNPAQPAMQAPAQPALQIKGTDHAIGYDVALSADHRSAVSTLQAGHFLATWDGDAVIVTNDDGVLVSTVPLKYDIGGKTAEFTPVIDQDNRRLTLTPVAESDTQLRDVDPQQHFFDVVQAHLPAVATGAAIGATIGFIAGFPLGLFVVDFITAPLLAVVGGVVGGAIGLTMDGGQEASDAALNYLDSLAPGTATVFRPVFAALPTSMPTELEGLLPAN</sequence>
<organism evidence="3 4">
    <name type="scientific">Nocardia terrae</name>
    <dbReference type="NCBI Taxonomy" id="2675851"/>
    <lineage>
        <taxon>Bacteria</taxon>
        <taxon>Bacillati</taxon>
        <taxon>Actinomycetota</taxon>
        <taxon>Actinomycetes</taxon>
        <taxon>Mycobacteriales</taxon>
        <taxon>Nocardiaceae</taxon>
        <taxon>Nocardia</taxon>
    </lineage>
</organism>
<protein>
    <recommendedName>
        <fullName evidence="2">DUF8020 domain-containing protein</fullName>
    </recommendedName>
</protein>
<dbReference type="EMBL" id="WRPP01000017">
    <property type="protein sequence ID" value="MVU83985.1"/>
    <property type="molecule type" value="Genomic_DNA"/>
</dbReference>
<keyword evidence="4" id="KW-1185">Reference proteome</keyword>
<evidence type="ECO:0000313" key="4">
    <source>
        <dbReference type="Proteomes" id="UP000466794"/>
    </source>
</evidence>